<evidence type="ECO:0000256" key="16">
    <source>
        <dbReference type="RuleBase" id="RU000532"/>
    </source>
</evidence>
<reference evidence="17 18" key="1">
    <citation type="submission" date="2014-12" db="EMBL/GenBank/DDBJ databases">
        <title>Draft genome sequences of 10 type strains of Lactococcus.</title>
        <authorList>
            <person name="Sun Z."/>
            <person name="Zhong Z."/>
            <person name="Liu W."/>
            <person name="Zhang W."/>
            <person name="Zhang H."/>
        </authorList>
    </citation>
    <scope>NUCLEOTIDE SEQUENCE [LARGE SCALE GENOMIC DNA]</scope>
    <source>
        <strain evidence="17 18">DSM 6634</strain>
    </source>
</reference>
<evidence type="ECO:0000256" key="4">
    <source>
        <dbReference type="ARBA" id="ARBA00008982"/>
    </source>
</evidence>
<feature type="binding site" evidence="13">
    <location>
        <position position="136"/>
    </location>
    <ligand>
        <name>substrate</name>
    </ligand>
</feature>
<comment type="caution">
    <text evidence="17">The sequence shown here is derived from an EMBL/GenBank/DDBJ whole genome shotgun (WGS) entry which is preliminary data.</text>
</comment>
<keyword evidence="10 13" id="KW-0418">Kinase</keyword>
<dbReference type="UniPathway" id="UPA00109">
    <property type="reaction ID" value="UER00185"/>
</dbReference>
<dbReference type="GO" id="GO:0005829">
    <property type="term" value="C:cytosol"/>
    <property type="evidence" value="ECO:0007669"/>
    <property type="project" value="TreeGrafter"/>
</dbReference>
<protein>
    <recommendedName>
        <fullName evidence="6 13">Phosphoglycerate kinase</fullName>
        <ecNumber evidence="5 13">2.7.2.3</ecNumber>
    </recommendedName>
</protein>
<evidence type="ECO:0000256" key="5">
    <source>
        <dbReference type="ARBA" id="ARBA00013061"/>
    </source>
</evidence>
<comment type="subcellular location">
    <subcellularLocation>
        <location evidence="2 13">Cytoplasm</location>
    </subcellularLocation>
</comment>
<dbReference type="InterPro" id="IPR015824">
    <property type="entry name" value="Phosphoglycerate_kinase_N"/>
</dbReference>
<feature type="binding site" evidence="14">
    <location>
        <position position="174"/>
    </location>
    <ligand>
        <name>(2R)-3-phosphoglycerate</name>
        <dbReference type="ChEBI" id="CHEBI:58272"/>
    </ligand>
</feature>
<dbReference type="GO" id="GO:0043531">
    <property type="term" value="F:ADP binding"/>
    <property type="evidence" value="ECO:0007669"/>
    <property type="project" value="TreeGrafter"/>
</dbReference>
<evidence type="ECO:0000256" key="12">
    <source>
        <dbReference type="ARBA" id="ARBA00023152"/>
    </source>
</evidence>
<feature type="binding site" evidence="14">
    <location>
        <position position="136"/>
    </location>
    <ligand>
        <name>(2R)-3-phosphoglycerate</name>
        <dbReference type="ChEBI" id="CHEBI:58272"/>
    </ligand>
</feature>
<evidence type="ECO:0000256" key="14">
    <source>
        <dbReference type="PIRSR" id="PIRSR000724-1"/>
    </source>
</evidence>
<dbReference type="InterPro" id="IPR036043">
    <property type="entry name" value="Phosphoglycerate_kinase_sf"/>
</dbReference>
<comment type="catalytic activity">
    <reaction evidence="1 13 16">
        <text>(2R)-3-phosphoglycerate + ATP = (2R)-3-phospho-glyceroyl phosphate + ADP</text>
        <dbReference type="Rhea" id="RHEA:14801"/>
        <dbReference type="ChEBI" id="CHEBI:30616"/>
        <dbReference type="ChEBI" id="CHEBI:57604"/>
        <dbReference type="ChEBI" id="CHEBI:58272"/>
        <dbReference type="ChEBI" id="CHEBI:456216"/>
        <dbReference type="EC" id="2.7.2.3"/>
    </reaction>
</comment>
<dbReference type="PIRSF" id="PIRSF000724">
    <property type="entry name" value="Pgk"/>
    <property type="match status" value="1"/>
</dbReference>
<sequence length="415" mass="43759">MNHVDLYNKNLMEATPKMAKLTVKDVELTGKKVLVRVDFNVPLKDGVITNDNRISAALPTINYILEQGGRAILFSHLGRVKEEADKAGKSLAPVAKALSEKLGKPVVFTGTTRGAELETAIAALKDGEILLVENTRFEDIDGKKESKNDAELGKYWAGLGDGIFVNDAFGTAHRAHASNVGISANVEKAVAGFLLENEIAYIQEAVEAPVRPFVAILGGSKVSDKIGVIENLLSKADKVIIGGGMTYTFLKAQGIEIGDSLVEADKLEVAKELLAKSNGKLILPVDSKEANAFAGYTELKDTEGDAIDAGFLGLDIGPKSIKQFDAELTGAKTVVWNGPMGVFENPDFQAGTVGVMDSIVKQPGVKSIIGGGDSAAAAINLGYADKFSWISTGGGASMELLEGKVLPGLASLTEK</sequence>
<dbReference type="PANTHER" id="PTHR11406:SF23">
    <property type="entry name" value="PHOSPHOGLYCERATE KINASE 1, CHLOROPLASTIC-RELATED"/>
    <property type="match status" value="1"/>
</dbReference>
<feature type="binding site" evidence="13">
    <location>
        <position position="174"/>
    </location>
    <ligand>
        <name>substrate</name>
    </ligand>
</feature>
<dbReference type="Proteomes" id="UP000218282">
    <property type="component" value="Unassembled WGS sequence"/>
</dbReference>
<dbReference type="FunFam" id="3.40.50.1260:FF:000008">
    <property type="entry name" value="Phosphoglycerate kinase"/>
    <property type="match status" value="1"/>
</dbReference>
<dbReference type="FunFam" id="3.40.50.1260:FF:000001">
    <property type="entry name" value="Phosphoglycerate kinase"/>
    <property type="match status" value="1"/>
</dbReference>
<evidence type="ECO:0000256" key="3">
    <source>
        <dbReference type="ARBA" id="ARBA00004838"/>
    </source>
</evidence>
<evidence type="ECO:0000256" key="13">
    <source>
        <dbReference type="HAMAP-Rule" id="MF_00145"/>
    </source>
</evidence>
<dbReference type="GO" id="GO:0009986">
    <property type="term" value="C:cell surface"/>
    <property type="evidence" value="ECO:0007669"/>
    <property type="project" value="UniProtKB-ARBA"/>
</dbReference>
<dbReference type="GO" id="GO:0004618">
    <property type="term" value="F:phosphoglycerate kinase activity"/>
    <property type="evidence" value="ECO:0007669"/>
    <property type="project" value="UniProtKB-UniRule"/>
</dbReference>
<keyword evidence="18" id="KW-1185">Reference proteome</keyword>
<accession>A0A2A5S2Z4</accession>
<dbReference type="GO" id="GO:0006096">
    <property type="term" value="P:glycolytic process"/>
    <property type="evidence" value="ECO:0007669"/>
    <property type="project" value="UniProtKB-UniRule"/>
</dbReference>
<comment type="pathway">
    <text evidence="3 13">Carbohydrate degradation; glycolysis; pyruvate from D-glyceraldehyde 3-phosphate: step 2/5.</text>
</comment>
<evidence type="ECO:0000256" key="9">
    <source>
        <dbReference type="ARBA" id="ARBA00022741"/>
    </source>
</evidence>
<dbReference type="InterPro" id="IPR001576">
    <property type="entry name" value="Phosphoglycerate_kinase"/>
</dbReference>
<dbReference type="EC" id="2.7.2.3" evidence="5 13"/>
<comment type="subunit">
    <text evidence="13">Monomer.</text>
</comment>
<dbReference type="GO" id="GO:0006094">
    <property type="term" value="P:gluconeogenesis"/>
    <property type="evidence" value="ECO:0007669"/>
    <property type="project" value="TreeGrafter"/>
</dbReference>
<keyword evidence="9 13" id="KW-0547">Nucleotide-binding</keyword>
<evidence type="ECO:0000256" key="11">
    <source>
        <dbReference type="ARBA" id="ARBA00022840"/>
    </source>
</evidence>
<keyword evidence="7 13" id="KW-0963">Cytoplasm</keyword>
<dbReference type="AlphaFoldDB" id="A0A2A5S2Z4"/>
<evidence type="ECO:0000256" key="10">
    <source>
        <dbReference type="ARBA" id="ARBA00022777"/>
    </source>
</evidence>
<evidence type="ECO:0000256" key="6">
    <source>
        <dbReference type="ARBA" id="ARBA00016471"/>
    </source>
</evidence>
<evidence type="ECO:0000256" key="2">
    <source>
        <dbReference type="ARBA" id="ARBA00004496"/>
    </source>
</evidence>
<dbReference type="EMBL" id="JXJW01000005">
    <property type="protein sequence ID" value="PCS07820.1"/>
    <property type="molecule type" value="Genomic_DNA"/>
</dbReference>
<dbReference type="PRINTS" id="PR00477">
    <property type="entry name" value="PHGLYCKINASE"/>
</dbReference>
<dbReference type="SUPFAM" id="SSF53748">
    <property type="entry name" value="Phosphoglycerate kinase"/>
    <property type="match status" value="1"/>
</dbReference>
<feature type="binding site" evidence="13 14">
    <location>
        <begin position="76"/>
        <end position="79"/>
    </location>
    <ligand>
        <name>substrate</name>
    </ligand>
</feature>
<proteinExistence type="inferred from homology"/>
<feature type="binding site" evidence="13">
    <location>
        <position position="53"/>
    </location>
    <ligand>
        <name>substrate</name>
    </ligand>
</feature>
<dbReference type="GO" id="GO:0005524">
    <property type="term" value="F:ATP binding"/>
    <property type="evidence" value="ECO:0007669"/>
    <property type="project" value="UniProtKB-KW"/>
</dbReference>
<name>A0A2A5S2Z4_9LACT</name>
<feature type="binding site" evidence="13 15">
    <location>
        <begin position="371"/>
        <end position="374"/>
    </location>
    <ligand>
        <name>ATP</name>
        <dbReference type="ChEBI" id="CHEBI:30616"/>
    </ligand>
</feature>
<comment type="similarity">
    <text evidence="4 13 16">Belongs to the phosphoglycerate kinase family.</text>
</comment>
<feature type="binding site" evidence="13 15">
    <location>
        <position position="225"/>
    </location>
    <ligand>
        <name>ATP</name>
        <dbReference type="ChEBI" id="CHEBI:30616"/>
    </ligand>
</feature>
<organism evidence="17 18">
    <name type="scientific">Pseudolactococcus piscium</name>
    <dbReference type="NCBI Taxonomy" id="1364"/>
    <lineage>
        <taxon>Bacteria</taxon>
        <taxon>Bacillati</taxon>
        <taxon>Bacillota</taxon>
        <taxon>Bacilli</taxon>
        <taxon>Lactobacillales</taxon>
        <taxon>Streptococcaceae</taxon>
        <taxon>Pseudolactococcus</taxon>
    </lineage>
</organism>
<evidence type="ECO:0000256" key="15">
    <source>
        <dbReference type="PIRSR" id="PIRSR000724-2"/>
    </source>
</evidence>
<dbReference type="PROSITE" id="PS00111">
    <property type="entry name" value="PGLYCERATE_KINASE"/>
    <property type="match status" value="1"/>
</dbReference>
<dbReference type="Pfam" id="PF00162">
    <property type="entry name" value="PGK"/>
    <property type="match status" value="1"/>
</dbReference>
<keyword evidence="8 13" id="KW-0808">Transferase</keyword>
<evidence type="ECO:0000256" key="7">
    <source>
        <dbReference type="ARBA" id="ARBA00022490"/>
    </source>
</evidence>
<evidence type="ECO:0000256" key="1">
    <source>
        <dbReference type="ARBA" id="ARBA00000642"/>
    </source>
</evidence>
<gene>
    <name evidence="13" type="primary">pgk</name>
    <name evidence="17" type="ORF">RU86_GL001877</name>
</gene>
<feature type="binding site" evidence="13 15">
    <location>
        <position position="344"/>
    </location>
    <ligand>
        <name>ATP</name>
        <dbReference type="ChEBI" id="CHEBI:30616"/>
    </ligand>
</feature>
<dbReference type="PANTHER" id="PTHR11406">
    <property type="entry name" value="PHOSPHOGLYCERATE KINASE"/>
    <property type="match status" value="1"/>
</dbReference>
<evidence type="ECO:0000313" key="18">
    <source>
        <dbReference type="Proteomes" id="UP000218282"/>
    </source>
</evidence>
<dbReference type="InterPro" id="IPR015911">
    <property type="entry name" value="Phosphoglycerate_kinase_CS"/>
</dbReference>
<evidence type="ECO:0000256" key="8">
    <source>
        <dbReference type="ARBA" id="ARBA00022679"/>
    </source>
</evidence>
<keyword evidence="11 13" id="KW-0067">ATP-binding</keyword>
<dbReference type="Gene3D" id="3.40.50.1260">
    <property type="entry name" value="Phosphoglycerate kinase, N-terminal domain"/>
    <property type="match status" value="2"/>
</dbReference>
<feature type="binding site" evidence="13 15">
    <location>
        <position position="313"/>
    </location>
    <ligand>
        <name>ATP</name>
        <dbReference type="ChEBI" id="CHEBI:30616"/>
    </ligand>
</feature>
<feature type="binding site" evidence="14">
    <location>
        <position position="53"/>
    </location>
    <ligand>
        <name>(2R)-3-phosphoglycerate</name>
        <dbReference type="ChEBI" id="CHEBI:58272"/>
    </ligand>
</feature>
<dbReference type="HAMAP" id="MF_00145">
    <property type="entry name" value="Phosphoglyc_kinase"/>
    <property type="match status" value="1"/>
</dbReference>
<keyword evidence="12 13" id="KW-0324">Glycolysis</keyword>
<evidence type="ECO:0000313" key="17">
    <source>
        <dbReference type="EMBL" id="PCS07820.1"/>
    </source>
</evidence>
<feature type="binding site" evidence="13 14">
    <location>
        <begin position="38"/>
        <end position="40"/>
    </location>
    <ligand>
        <name>substrate</name>
    </ligand>
</feature>